<dbReference type="AlphaFoldDB" id="A0A7W2HJK3"/>
<dbReference type="EMBL" id="JACEQY010000055">
    <property type="protein sequence ID" value="MBA4866207.1"/>
    <property type="molecule type" value="Genomic_DNA"/>
</dbReference>
<name>A0A7W2HJK3_9ACTN</name>
<sequence length="311" mass="32176">MSPAKQAPVGQGAPSMAAGARLTQMRRRVRLGRMGVWAAVAAGPLALAVAVTAPTTVVQAAAEKKPTRVRTPVPANPAGYAGVFLTAWLRSSQGDDSSAQARLAQSLAPEVDLPERGGARPKLESVVAVRSAQRSGQRWSVTLAAQYAKGPVRYYVVPVAADGSGATFTVTAAPAVVAGPVRAQAGRSPYRVTVPTPGDLSLAVGEFLASYVTGSGEVDRYLAPGVKLSALSPAPYETVTVTRLEAIEEAAAAEQVPAEGTRVRVAAQVEARDKAGRWPLRYELTLTVRSGRWDVAALACGVTAQAGGVRS</sequence>
<dbReference type="InterPro" id="IPR024735">
    <property type="entry name" value="TcpC"/>
</dbReference>
<protein>
    <submittedName>
        <fullName evidence="2">Conjugal transfer protein</fullName>
    </submittedName>
</protein>
<proteinExistence type="predicted"/>
<dbReference type="RefSeq" id="WP_181867625.1">
    <property type="nucleotide sequence ID" value="NZ_JACEQY010000055.1"/>
</dbReference>
<evidence type="ECO:0000256" key="1">
    <source>
        <dbReference type="SAM" id="MobiDB-lite"/>
    </source>
</evidence>
<keyword evidence="3" id="KW-1185">Reference proteome</keyword>
<gene>
    <name evidence="2" type="ORF">H1V43_33790</name>
</gene>
<accession>A0A7W2HJK3</accession>
<feature type="region of interest" description="Disordered" evidence="1">
    <location>
        <begin position="1"/>
        <end position="20"/>
    </location>
</feature>
<organism evidence="2 3">
    <name type="scientific">Streptomyces himalayensis subsp. aureolus</name>
    <dbReference type="NCBI Taxonomy" id="2758039"/>
    <lineage>
        <taxon>Bacteria</taxon>
        <taxon>Bacillati</taxon>
        <taxon>Actinomycetota</taxon>
        <taxon>Actinomycetes</taxon>
        <taxon>Kitasatosporales</taxon>
        <taxon>Streptomycetaceae</taxon>
        <taxon>Streptomyces</taxon>
        <taxon>Streptomyces himalayensis</taxon>
    </lineage>
</organism>
<dbReference type="Pfam" id="PF12642">
    <property type="entry name" value="TpcC"/>
    <property type="match status" value="1"/>
</dbReference>
<comment type="caution">
    <text evidence="2">The sequence shown here is derived from an EMBL/GenBank/DDBJ whole genome shotgun (WGS) entry which is preliminary data.</text>
</comment>
<reference evidence="2 3" key="1">
    <citation type="submission" date="2020-07" db="EMBL/GenBank/DDBJ databases">
        <title>Streptomyces isolated from Indian soil.</title>
        <authorList>
            <person name="Mandal S."/>
            <person name="Maiti P.K."/>
        </authorList>
    </citation>
    <scope>NUCLEOTIDE SEQUENCE [LARGE SCALE GENOMIC DNA]</scope>
    <source>
        <strain evidence="2 3">PSKA54</strain>
    </source>
</reference>
<dbReference type="Proteomes" id="UP000586976">
    <property type="component" value="Unassembled WGS sequence"/>
</dbReference>
<evidence type="ECO:0000313" key="3">
    <source>
        <dbReference type="Proteomes" id="UP000586976"/>
    </source>
</evidence>
<evidence type="ECO:0000313" key="2">
    <source>
        <dbReference type="EMBL" id="MBA4866207.1"/>
    </source>
</evidence>